<dbReference type="Proteomes" id="UP000291124">
    <property type="component" value="Chromosome"/>
</dbReference>
<dbReference type="KEGG" id="fnk:E1750_09195"/>
<reference evidence="2" key="1">
    <citation type="submission" date="2019-03" db="EMBL/GenBank/DDBJ databases">
        <title>Flavobacterium sp.</title>
        <authorList>
            <person name="Kim H."/>
        </authorList>
    </citation>
    <scope>NUCLEOTIDE SEQUENCE [LARGE SCALE GENOMIC DNA]</scope>
    <source>
        <strain evidence="2">GS13</strain>
    </source>
</reference>
<sequence>MTFEEASYLKNEIGETKTIEDKTYKVFIVPSNEKDFTNYLVDFRTTKFNDNSSKLYSKNSEFKVYAIWSYNSNFLIKELKL</sequence>
<proteinExistence type="predicted"/>
<organism evidence="1 2">
    <name type="scientific">Flavobacterium nackdongense</name>
    <dbReference type="NCBI Taxonomy" id="2547394"/>
    <lineage>
        <taxon>Bacteria</taxon>
        <taxon>Pseudomonadati</taxon>
        <taxon>Bacteroidota</taxon>
        <taxon>Flavobacteriia</taxon>
        <taxon>Flavobacteriales</taxon>
        <taxon>Flavobacteriaceae</taxon>
        <taxon>Flavobacterium</taxon>
    </lineage>
</organism>
<name>A0A4P6Y857_9FLAO</name>
<keyword evidence="2" id="KW-1185">Reference proteome</keyword>
<protein>
    <submittedName>
        <fullName evidence="1">Uncharacterized protein</fullName>
    </submittedName>
</protein>
<gene>
    <name evidence="1" type="ORF">E1750_09195</name>
</gene>
<accession>A0A4P6Y857</accession>
<evidence type="ECO:0000313" key="2">
    <source>
        <dbReference type="Proteomes" id="UP000291124"/>
    </source>
</evidence>
<dbReference type="OrthoDB" id="9974307at2"/>
<dbReference type="EMBL" id="CP037933">
    <property type="protein sequence ID" value="QBN18971.1"/>
    <property type="molecule type" value="Genomic_DNA"/>
</dbReference>
<dbReference type="RefSeq" id="WP_133276493.1">
    <property type="nucleotide sequence ID" value="NZ_CP037933.1"/>
</dbReference>
<evidence type="ECO:0000313" key="1">
    <source>
        <dbReference type="EMBL" id="QBN18971.1"/>
    </source>
</evidence>
<dbReference type="AlphaFoldDB" id="A0A4P6Y857"/>